<dbReference type="GO" id="GO:0005829">
    <property type="term" value="C:cytosol"/>
    <property type="evidence" value="ECO:0007669"/>
    <property type="project" value="TreeGrafter"/>
</dbReference>
<dbReference type="InterPro" id="IPR006162">
    <property type="entry name" value="Ppantetheine_attach_site"/>
</dbReference>
<keyword evidence="2" id="KW-0596">Phosphopantetheine</keyword>
<dbReference type="RefSeq" id="WP_149515912.1">
    <property type="nucleotide sequence ID" value="NZ_VDFC01000100.1"/>
</dbReference>
<evidence type="ECO:0000259" key="4">
    <source>
        <dbReference type="PROSITE" id="PS50075"/>
    </source>
</evidence>
<comment type="caution">
    <text evidence="5">The sequence shown here is derived from an EMBL/GenBank/DDBJ whole genome shotgun (WGS) entry which is preliminary data.</text>
</comment>
<dbReference type="PROSITE" id="PS00012">
    <property type="entry name" value="PHOSPHOPANTETHEINE"/>
    <property type="match status" value="1"/>
</dbReference>
<dbReference type="PANTHER" id="PTHR45527:SF1">
    <property type="entry name" value="FATTY ACID SYNTHASE"/>
    <property type="match status" value="1"/>
</dbReference>
<feature type="non-terminal residue" evidence="5">
    <location>
        <position position="1"/>
    </location>
</feature>
<comment type="cofactor">
    <cofactor evidence="1">
        <name>pantetheine 4'-phosphate</name>
        <dbReference type="ChEBI" id="CHEBI:47942"/>
    </cofactor>
</comment>
<feature type="domain" description="Carrier" evidence="4">
    <location>
        <begin position="5"/>
        <end position="80"/>
    </location>
</feature>
<dbReference type="InterPro" id="IPR036736">
    <property type="entry name" value="ACP-like_sf"/>
</dbReference>
<sequence length="94" mass="10314">EAPAPGRTPQEQALCALFAEVLGVEQVGIHDSFFGLGGNSLKATRVIGRMRRSLGLEVSIRTIFQYPTIAELSGRVQATDTTKSRPRLRKMTKE</sequence>
<dbReference type="GO" id="GO:0044550">
    <property type="term" value="P:secondary metabolite biosynthetic process"/>
    <property type="evidence" value="ECO:0007669"/>
    <property type="project" value="TreeGrafter"/>
</dbReference>
<dbReference type="GO" id="GO:0043041">
    <property type="term" value="P:amino acid activation for nonribosomal peptide biosynthetic process"/>
    <property type="evidence" value="ECO:0007669"/>
    <property type="project" value="TreeGrafter"/>
</dbReference>
<dbReference type="GO" id="GO:0017000">
    <property type="term" value="P:antibiotic biosynthetic process"/>
    <property type="evidence" value="ECO:0007669"/>
    <property type="project" value="UniProtKB-ARBA"/>
</dbReference>
<evidence type="ECO:0000313" key="5">
    <source>
        <dbReference type="EMBL" id="KAA0920547.1"/>
    </source>
</evidence>
<dbReference type="OrthoDB" id="2085352at2"/>
<dbReference type="EMBL" id="VDFC01000100">
    <property type="protein sequence ID" value="KAA0920547.1"/>
    <property type="molecule type" value="Genomic_DNA"/>
</dbReference>
<dbReference type="SMART" id="SM00823">
    <property type="entry name" value="PKS_PP"/>
    <property type="match status" value="1"/>
</dbReference>
<dbReference type="FunFam" id="1.10.1200.10:FF:000005">
    <property type="entry name" value="Nonribosomal peptide synthetase 1"/>
    <property type="match status" value="1"/>
</dbReference>
<reference evidence="5 6" key="1">
    <citation type="submission" date="2019-05" db="EMBL/GenBank/DDBJ databases">
        <authorList>
            <person name="Hariharan J."/>
            <person name="Choudoir M.J."/>
            <person name="Diebold P."/>
            <person name="Panke-Buisse K."/>
            <person name="Buckley D.H."/>
        </authorList>
    </citation>
    <scope>NUCLEOTIDE SEQUENCE [LARGE SCALE GENOMIC DNA]</scope>
    <source>
        <strain evidence="5 6">SUN51</strain>
    </source>
</reference>
<dbReference type="PANTHER" id="PTHR45527">
    <property type="entry name" value="NONRIBOSOMAL PEPTIDE SYNTHETASE"/>
    <property type="match status" value="1"/>
</dbReference>
<evidence type="ECO:0000313" key="6">
    <source>
        <dbReference type="Proteomes" id="UP000324965"/>
    </source>
</evidence>
<dbReference type="Proteomes" id="UP000324965">
    <property type="component" value="Unassembled WGS sequence"/>
</dbReference>
<dbReference type="AlphaFoldDB" id="A0A5A9ZTI7"/>
<evidence type="ECO:0000256" key="1">
    <source>
        <dbReference type="ARBA" id="ARBA00001957"/>
    </source>
</evidence>
<gene>
    <name evidence="5" type="ORF">FGF04_37780</name>
</gene>
<name>A0A5A9ZTI7_9ACTN</name>
<evidence type="ECO:0000256" key="3">
    <source>
        <dbReference type="ARBA" id="ARBA00022553"/>
    </source>
</evidence>
<keyword evidence="3" id="KW-0597">Phosphoprotein</keyword>
<proteinExistence type="predicted"/>
<dbReference type="InterPro" id="IPR029058">
    <property type="entry name" value="AB_hydrolase_fold"/>
</dbReference>
<dbReference type="GO" id="GO:0031177">
    <property type="term" value="F:phosphopantetheine binding"/>
    <property type="evidence" value="ECO:0007669"/>
    <property type="project" value="InterPro"/>
</dbReference>
<organism evidence="5 6">
    <name type="scientific">Streptomyces apricus</name>
    <dbReference type="NCBI Taxonomy" id="1828112"/>
    <lineage>
        <taxon>Bacteria</taxon>
        <taxon>Bacillati</taxon>
        <taxon>Actinomycetota</taxon>
        <taxon>Actinomycetes</taxon>
        <taxon>Kitasatosporales</taxon>
        <taxon>Streptomycetaceae</taxon>
        <taxon>Streptomyces</taxon>
    </lineage>
</organism>
<accession>A0A5A9ZTI7</accession>
<evidence type="ECO:0000256" key="2">
    <source>
        <dbReference type="ARBA" id="ARBA00022450"/>
    </source>
</evidence>
<dbReference type="InterPro" id="IPR009081">
    <property type="entry name" value="PP-bd_ACP"/>
</dbReference>
<dbReference type="PROSITE" id="PS50075">
    <property type="entry name" value="CARRIER"/>
    <property type="match status" value="1"/>
</dbReference>
<keyword evidence="6" id="KW-1185">Reference proteome</keyword>
<dbReference type="InterPro" id="IPR020806">
    <property type="entry name" value="PKS_PP-bd"/>
</dbReference>
<dbReference type="Gene3D" id="3.40.50.1820">
    <property type="entry name" value="alpha/beta hydrolase"/>
    <property type="match status" value="1"/>
</dbReference>
<dbReference type="SUPFAM" id="SSF47336">
    <property type="entry name" value="ACP-like"/>
    <property type="match status" value="1"/>
</dbReference>
<protein>
    <recommendedName>
        <fullName evidence="4">Carrier domain-containing protein</fullName>
    </recommendedName>
</protein>
<dbReference type="Pfam" id="PF00550">
    <property type="entry name" value="PP-binding"/>
    <property type="match status" value="1"/>
</dbReference>